<dbReference type="KEGG" id="yli:2909662"/>
<dbReference type="EMBL" id="KZ859034">
    <property type="protein sequence ID" value="RDW24446.1"/>
    <property type="molecule type" value="Genomic_DNA"/>
</dbReference>
<dbReference type="EMBL" id="CP017555">
    <property type="protein sequence ID" value="AOW03255.1"/>
    <property type="molecule type" value="Genomic_DNA"/>
</dbReference>
<dbReference type="PANTHER" id="PTHR13357">
    <property type="entry name" value="SH3 ADAPTER PROTEIN SPIN90 NCK INTERACTING PROTEIN WITH SH3 DOMAIN"/>
    <property type="match status" value="1"/>
</dbReference>
<feature type="compositionally biased region" description="Basic and acidic residues" evidence="1">
    <location>
        <begin position="503"/>
        <end position="521"/>
    </location>
</feature>
<protein>
    <recommendedName>
        <fullName evidence="2">SPIN90/Ldb17 leucine-rich domain-containing protein</fullName>
    </recommendedName>
</protein>
<dbReference type="GO" id="GO:0030479">
    <property type="term" value="C:actin cortical patch"/>
    <property type="evidence" value="ECO:0007669"/>
    <property type="project" value="TreeGrafter"/>
</dbReference>
<feature type="compositionally biased region" description="Low complexity" evidence="1">
    <location>
        <begin position="444"/>
        <end position="455"/>
    </location>
</feature>
<dbReference type="InterPro" id="IPR030125">
    <property type="entry name" value="SPIN90/Ldb17"/>
</dbReference>
<dbReference type="Proteomes" id="UP000256601">
    <property type="component" value="Unassembled WGS sequence"/>
</dbReference>
<evidence type="ECO:0000313" key="5">
    <source>
        <dbReference type="Proteomes" id="UP000182444"/>
    </source>
</evidence>
<evidence type="ECO:0000313" key="3">
    <source>
        <dbReference type="EMBL" id="AOW03255.1"/>
    </source>
</evidence>
<feature type="region of interest" description="Disordered" evidence="1">
    <location>
        <begin position="393"/>
        <end position="548"/>
    </location>
</feature>
<reference evidence="4 6" key="2">
    <citation type="submission" date="2018-07" db="EMBL/GenBank/DDBJ databases">
        <title>Draft Genome Assemblies for Five Robust Yarrowia lipolytica Strains Exhibiting High Lipid Production and Pentose Sugar Utilization and Sugar Alcohol Secretion from Undetoxified Lignocellulosic Biomass Hydrolysates.</title>
        <authorList>
            <consortium name="DOE Joint Genome Institute"/>
            <person name="Walker C."/>
            <person name="Ryu S."/>
            <person name="Na H."/>
            <person name="Zane M."/>
            <person name="LaButti K."/>
            <person name="Lipzen A."/>
            <person name="Haridas S."/>
            <person name="Barry K."/>
            <person name="Grigoriev I.V."/>
            <person name="Quarterman J."/>
            <person name="Slininger P."/>
            <person name="Dien B."/>
            <person name="Trinh C.T."/>
        </authorList>
    </citation>
    <scope>NUCLEOTIDE SEQUENCE [LARGE SCALE GENOMIC DNA]</scope>
    <source>
        <strain evidence="4 6">YB392</strain>
    </source>
</reference>
<feature type="domain" description="SPIN90/Ldb17 leucine-rich" evidence="2">
    <location>
        <begin position="211"/>
        <end position="347"/>
    </location>
</feature>
<accession>A0A1D8NC98</accession>
<evidence type="ECO:0000259" key="2">
    <source>
        <dbReference type="Pfam" id="PF09431"/>
    </source>
</evidence>
<sequence>MMETLLESLMSSVSDEPLLAPDISIPPEEDGDMSDSDFWTKLLDIVSVKTHSYPVVESALKDYLLFATKHLSDFLVSDNDLFRAGYKLTTSPIFTLHKAFTRRKLIAMLTLAEEYTDLAAVVSLILLIDSDSHPATLEMMQEENACHALTRLLLTFQKTSALRLRRVLLELTFEMCKIQRISTSDLENISDKFIDSLLRTVVNADRDDTSLYDASVMKVLLCLNEQYMIAAYDEDEESGIYSSKVLDLISLDIDGYVEFGAKLVLLLNRAIDTCLQIMGLKLLYLLFTNEPTYEYFYTNDLLVLIDVFIRELHDLPNDEEQLINTYLRVLHPLMVNSQIRHEPYKIEGLTDVLEMLSGHKGSSTFLPVSETTLRLAVRCLGVPWLEYTFPSPMSTVPPSPSSSIGSFNEEESPSKIRVPSIGMTDFSGTRRLSQSSLGTNSAMSSTTSLISSLKLAPPPPPSRASSKGPPVPPPSRGKSPMPQISRVKSPAPPPPPSRNSPAPKKDVKESRDKKDKKEKPRLPPSRKKLLDMSIRNTSVGDLSVAERE</sequence>
<organism evidence="3 5">
    <name type="scientific">Yarrowia lipolytica</name>
    <name type="common">Candida lipolytica</name>
    <dbReference type="NCBI Taxonomy" id="4952"/>
    <lineage>
        <taxon>Eukaryota</taxon>
        <taxon>Fungi</taxon>
        <taxon>Dikarya</taxon>
        <taxon>Ascomycota</taxon>
        <taxon>Saccharomycotina</taxon>
        <taxon>Dipodascomycetes</taxon>
        <taxon>Dipodascales</taxon>
        <taxon>Dipodascales incertae sedis</taxon>
        <taxon>Yarrowia</taxon>
    </lineage>
</organism>
<feature type="compositionally biased region" description="Polar residues" evidence="1">
    <location>
        <begin position="426"/>
        <end position="443"/>
    </location>
</feature>
<reference evidence="3 5" key="1">
    <citation type="journal article" date="2016" name="PLoS ONE">
        <title>Sequence Assembly of Yarrowia lipolytica Strain W29/CLIB89 Shows Transposable Element Diversity.</title>
        <authorList>
            <person name="Magnan C."/>
            <person name="Yu J."/>
            <person name="Chang I."/>
            <person name="Jahn E."/>
            <person name="Kanomata Y."/>
            <person name="Wu J."/>
            <person name="Zeller M."/>
            <person name="Oakes M."/>
            <person name="Baldi P."/>
            <person name="Sandmeyer S."/>
        </authorList>
    </citation>
    <scope>NUCLEOTIDE SEQUENCE [LARGE SCALE GENOMIC DNA]</scope>
    <source>
        <strain evidence="3">CLIB89</strain>
        <strain evidence="5">CLIB89(W29)</strain>
    </source>
</reference>
<dbReference type="VEuPathDB" id="FungiDB:YALI0_C22462g"/>
<evidence type="ECO:0000313" key="6">
    <source>
        <dbReference type="Proteomes" id="UP000256601"/>
    </source>
</evidence>
<proteinExistence type="predicted"/>
<dbReference type="GO" id="GO:0000147">
    <property type="term" value="P:actin cortical patch assembly"/>
    <property type="evidence" value="ECO:0007669"/>
    <property type="project" value="TreeGrafter"/>
</dbReference>
<evidence type="ECO:0000313" key="4">
    <source>
        <dbReference type="EMBL" id="RDW24446.1"/>
    </source>
</evidence>
<dbReference type="Proteomes" id="UP000182444">
    <property type="component" value="Chromosome 1C"/>
</dbReference>
<dbReference type="PANTHER" id="PTHR13357:SF1">
    <property type="entry name" value="NCK-INTERACTING PROTEIN WITH SH3 DOMAIN"/>
    <property type="match status" value="1"/>
</dbReference>
<name>A0A1D8NC98_YARLL</name>
<dbReference type="GO" id="GO:0071933">
    <property type="term" value="F:Arp2/3 complex binding"/>
    <property type="evidence" value="ECO:0007669"/>
    <property type="project" value="TreeGrafter"/>
</dbReference>
<dbReference type="GO" id="GO:0051666">
    <property type="term" value="P:actin cortical patch localization"/>
    <property type="evidence" value="ECO:0007669"/>
    <property type="project" value="TreeGrafter"/>
</dbReference>
<dbReference type="VEuPathDB" id="FungiDB:YALI1_C30884g"/>
<dbReference type="InterPro" id="IPR018556">
    <property type="entry name" value="SPIN90/Ldb17_LRD"/>
</dbReference>
<dbReference type="GO" id="GO:0006897">
    <property type="term" value="P:endocytosis"/>
    <property type="evidence" value="ECO:0007669"/>
    <property type="project" value="TreeGrafter"/>
</dbReference>
<dbReference type="Pfam" id="PF09431">
    <property type="entry name" value="SPIN90_LRD"/>
    <property type="match status" value="1"/>
</dbReference>
<dbReference type="AlphaFoldDB" id="A0A1D8NC98"/>
<gene>
    <name evidence="4" type="ORF">B0I71DRAFT_2866</name>
    <name evidence="3" type="ORF">YALI1_C30884g</name>
</gene>
<evidence type="ECO:0000256" key="1">
    <source>
        <dbReference type="SAM" id="MobiDB-lite"/>
    </source>
</evidence>
<dbReference type="eggNOG" id="KOG4035">
    <property type="taxonomic scope" value="Eukaryota"/>
</dbReference>